<accession>A0A316D8Z6</accession>
<dbReference type="InterPro" id="IPR003961">
    <property type="entry name" value="FN3_dom"/>
</dbReference>
<keyword evidence="1" id="KW-0677">Repeat</keyword>
<feature type="domain" description="Fibronectin type-III" evidence="2">
    <location>
        <begin position="1"/>
        <end position="76"/>
    </location>
</feature>
<gene>
    <name evidence="3" type="ORF">C7459_107117</name>
</gene>
<dbReference type="SUPFAM" id="SSF49785">
    <property type="entry name" value="Galactose-binding domain-like"/>
    <property type="match status" value="1"/>
</dbReference>
<dbReference type="Proteomes" id="UP000245634">
    <property type="component" value="Unassembled WGS sequence"/>
</dbReference>
<evidence type="ECO:0000313" key="3">
    <source>
        <dbReference type="EMBL" id="PWK13449.1"/>
    </source>
</evidence>
<dbReference type="InterPro" id="IPR036116">
    <property type="entry name" value="FN3_sf"/>
</dbReference>
<dbReference type="RefSeq" id="WP_425450721.1">
    <property type="nucleotide sequence ID" value="NZ_QGGL01000007.1"/>
</dbReference>
<keyword evidence="4" id="KW-1185">Reference proteome</keyword>
<organism evidence="3 4">
    <name type="scientific">Tumebacillus permanentifrigoris</name>
    <dbReference type="NCBI Taxonomy" id="378543"/>
    <lineage>
        <taxon>Bacteria</taxon>
        <taxon>Bacillati</taxon>
        <taxon>Bacillota</taxon>
        <taxon>Bacilli</taxon>
        <taxon>Bacillales</taxon>
        <taxon>Alicyclobacillaceae</taxon>
        <taxon>Tumebacillus</taxon>
    </lineage>
</organism>
<evidence type="ECO:0000259" key="2">
    <source>
        <dbReference type="PROSITE" id="PS50853"/>
    </source>
</evidence>
<reference evidence="3 4" key="1">
    <citation type="submission" date="2018-05" db="EMBL/GenBank/DDBJ databases">
        <title>Genomic Encyclopedia of Type Strains, Phase IV (KMG-IV): sequencing the most valuable type-strain genomes for metagenomic binning, comparative biology and taxonomic classification.</title>
        <authorList>
            <person name="Goeker M."/>
        </authorList>
    </citation>
    <scope>NUCLEOTIDE SEQUENCE [LARGE SCALE GENOMIC DNA]</scope>
    <source>
        <strain evidence="3 4">DSM 18773</strain>
    </source>
</reference>
<evidence type="ECO:0000256" key="1">
    <source>
        <dbReference type="ARBA" id="ARBA00022737"/>
    </source>
</evidence>
<dbReference type="InterPro" id="IPR013783">
    <property type="entry name" value="Ig-like_fold"/>
</dbReference>
<dbReference type="Pfam" id="PF00041">
    <property type="entry name" value="fn3"/>
    <property type="match status" value="2"/>
</dbReference>
<feature type="non-terminal residue" evidence="3">
    <location>
        <position position="1"/>
    </location>
</feature>
<dbReference type="PANTHER" id="PTHR13817">
    <property type="entry name" value="TITIN"/>
    <property type="match status" value="1"/>
</dbReference>
<feature type="domain" description="Fibronectin type-III" evidence="2">
    <location>
        <begin position="223"/>
        <end position="306"/>
    </location>
</feature>
<dbReference type="Gene3D" id="2.60.40.10">
    <property type="entry name" value="Immunoglobulins"/>
    <property type="match status" value="2"/>
</dbReference>
<dbReference type="InterPro" id="IPR008979">
    <property type="entry name" value="Galactose-bd-like_sf"/>
</dbReference>
<proteinExistence type="predicted"/>
<dbReference type="SMART" id="SM00060">
    <property type="entry name" value="FN3"/>
    <property type="match status" value="2"/>
</dbReference>
<dbReference type="InterPro" id="IPR050964">
    <property type="entry name" value="Striated_Muscle_Regulatory"/>
</dbReference>
<dbReference type="SUPFAM" id="SSF49265">
    <property type="entry name" value="Fibronectin type III"/>
    <property type="match status" value="1"/>
</dbReference>
<dbReference type="AlphaFoldDB" id="A0A316D8Z6"/>
<dbReference type="EMBL" id="QGGL01000007">
    <property type="protein sequence ID" value="PWK13449.1"/>
    <property type="molecule type" value="Genomic_DNA"/>
</dbReference>
<name>A0A316D8Z6_9BACL</name>
<dbReference type="PANTHER" id="PTHR13817:SF73">
    <property type="entry name" value="FIBRONECTIN TYPE-III DOMAIN-CONTAINING PROTEIN"/>
    <property type="match status" value="1"/>
</dbReference>
<dbReference type="PROSITE" id="PS50853">
    <property type="entry name" value="FN3"/>
    <property type="match status" value="2"/>
</dbReference>
<protein>
    <recommendedName>
        <fullName evidence="2">Fibronectin type-III domain-containing protein</fullName>
    </recommendedName>
</protein>
<sequence>DNGDGKVSLQWQGVNGVTEYHIYQDGELVLTTPAGTTTATLTGLTNNQVYRFSVSAANAIGDSLHSAEVLAMPYNNDQWLNPIMTSNTSPLGAVTTNPSNGTAYLLFDHNDANSISLAGGKGIIEYDYQTPTRIHEYTMMPLPGYLTRMPKSWTFEGFNGTDWVILDTQQNVTPWTVSRKYFTFQNDLVFSKYRLNITGNNGDASYLTMSEIQLLGTYETPATPKGLWNTNNGDGKVSLQWQGVNGVTEYHIYQDGELVLTTPAGTTTATLTGLTNNQVYRFSVSAANAIGDSLHSAEVLAMPYNSVQWLNPIMTSNTSPSGAVTTSPSNGTAYYLFDHNDTNYITLAGRIGTIEYDYQTPKAIHEYTMIPYQGYLTRMPKSWKFEGFNGTDWVVLDTQQNVSSWTTGTRKYFTIQNDLFFSKYRLNITENNGDINFLTLSEIQFLGN</sequence>
<comment type="caution">
    <text evidence="3">The sequence shown here is derived from an EMBL/GenBank/DDBJ whole genome shotgun (WGS) entry which is preliminary data.</text>
</comment>
<dbReference type="Gene3D" id="2.60.120.260">
    <property type="entry name" value="Galactose-binding domain-like"/>
    <property type="match status" value="2"/>
</dbReference>
<evidence type="ECO:0000313" key="4">
    <source>
        <dbReference type="Proteomes" id="UP000245634"/>
    </source>
</evidence>